<gene>
    <name evidence="7" type="ORF">POCULU_LOCUS371</name>
</gene>
<dbReference type="GO" id="GO:0005507">
    <property type="term" value="F:copper ion binding"/>
    <property type="evidence" value="ECO:0007669"/>
    <property type="project" value="InterPro"/>
</dbReference>
<keyword evidence="8" id="KW-1185">Reference proteome</keyword>
<keyword evidence="4" id="KW-0812">Transmembrane</keyword>
<feature type="compositionally biased region" description="Low complexity" evidence="3">
    <location>
        <begin position="124"/>
        <end position="135"/>
    </location>
</feature>
<dbReference type="PANTHER" id="PTHR34883">
    <property type="entry name" value="SERINE-RICH PROTEIN, PUTATIVE-RELATED-RELATED"/>
    <property type="match status" value="1"/>
</dbReference>
<reference evidence="7" key="1">
    <citation type="submission" date="2021-06" db="EMBL/GenBank/DDBJ databases">
        <authorList>
            <person name="Kallberg Y."/>
            <person name="Tangrot J."/>
            <person name="Rosling A."/>
        </authorList>
    </citation>
    <scope>NUCLEOTIDE SEQUENCE</scope>
    <source>
        <strain evidence="7">IA702</strain>
    </source>
</reference>
<name>A0A9N8VJ28_9GLOM</name>
<dbReference type="InterPro" id="IPR000923">
    <property type="entry name" value="BlueCu_1"/>
</dbReference>
<keyword evidence="1" id="KW-0479">Metal-binding</keyword>
<dbReference type="Pfam" id="PF00127">
    <property type="entry name" value="Copper-bind"/>
    <property type="match status" value="1"/>
</dbReference>
<dbReference type="InterPro" id="IPR052953">
    <property type="entry name" value="Ser-rich/MCO-related"/>
</dbReference>
<feature type="transmembrane region" description="Helical" evidence="4">
    <location>
        <begin position="148"/>
        <end position="169"/>
    </location>
</feature>
<evidence type="ECO:0000313" key="7">
    <source>
        <dbReference type="EMBL" id="CAG8457341.1"/>
    </source>
</evidence>
<dbReference type="Proteomes" id="UP000789572">
    <property type="component" value="Unassembled WGS sequence"/>
</dbReference>
<dbReference type="AlphaFoldDB" id="A0A9N8VJ28"/>
<evidence type="ECO:0000313" key="8">
    <source>
        <dbReference type="Proteomes" id="UP000789572"/>
    </source>
</evidence>
<keyword evidence="4" id="KW-0472">Membrane</keyword>
<keyword evidence="5" id="KW-0732">Signal</keyword>
<feature type="signal peptide" evidence="5">
    <location>
        <begin position="1"/>
        <end position="20"/>
    </location>
</feature>
<evidence type="ECO:0000256" key="2">
    <source>
        <dbReference type="ARBA" id="ARBA00023008"/>
    </source>
</evidence>
<evidence type="ECO:0000256" key="1">
    <source>
        <dbReference type="ARBA" id="ARBA00022723"/>
    </source>
</evidence>
<feature type="chain" id="PRO_5040431448" evidence="5">
    <location>
        <begin position="21"/>
        <end position="377"/>
    </location>
</feature>
<dbReference type="OrthoDB" id="2387117at2759"/>
<evidence type="ECO:0000256" key="5">
    <source>
        <dbReference type="SAM" id="SignalP"/>
    </source>
</evidence>
<evidence type="ECO:0000256" key="4">
    <source>
        <dbReference type="SAM" id="Phobius"/>
    </source>
</evidence>
<dbReference type="PANTHER" id="PTHR34883:SF15">
    <property type="entry name" value="EXTRACELLULAR SERINE-RICH PROTEIN"/>
    <property type="match status" value="1"/>
</dbReference>
<organism evidence="7 8">
    <name type="scientific">Paraglomus occultum</name>
    <dbReference type="NCBI Taxonomy" id="144539"/>
    <lineage>
        <taxon>Eukaryota</taxon>
        <taxon>Fungi</taxon>
        <taxon>Fungi incertae sedis</taxon>
        <taxon>Mucoromycota</taxon>
        <taxon>Glomeromycotina</taxon>
        <taxon>Glomeromycetes</taxon>
        <taxon>Paraglomerales</taxon>
        <taxon>Paraglomeraceae</taxon>
        <taxon>Paraglomus</taxon>
    </lineage>
</organism>
<dbReference type="GO" id="GO:0009055">
    <property type="term" value="F:electron transfer activity"/>
    <property type="evidence" value="ECO:0007669"/>
    <property type="project" value="InterPro"/>
</dbReference>
<evidence type="ECO:0000259" key="6">
    <source>
        <dbReference type="Pfam" id="PF00127"/>
    </source>
</evidence>
<evidence type="ECO:0000256" key="3">
    <source>
        <dbReference type="SAM" id="MobiDB-lite"/>
    </source>
</evidence>
<keyword evidence="4" id="KW-1133">Transmembrane helix</keyword>
<dbReference type="EMBL" id="CAJVPJ010000019">
    <property type="protein sequence ID" value="CAG8457341.1"/>
    <property type="molecule type" value="Genomic_DNA"/>
</dbReference>
<accession>A0A9N8VJ28</accession>
<feature type="region of interest" description="Disordered" evidence="3">
    <location>
        <begin position="113"/>
        <end position="143"/>
    </location>
</feature>
<protein>
    <submittedName>
        <fullName evidence="7">10307_t:CDS:1</fullName>
    </submittedName>
</protein>
<dbReference type="SUPFAM" id="SSF49503">
    <property type="entry name" value="Cupredoxins"/>
    <property type="match status" value="1"/>
</dbReference>
<proteinExistence type="predicted"/>
<comment type="caution">
    <text evidence="7">The sequence shown here is derived from an EMBL/GenBank/DDBJ whole genome shotgun (WGS) entry which is preliminary data.</text>
</comment>
<sequence>MKYTIATVLLATALIVTTFGQNLTINVGEGGLKFNPAAITAAPGSIITFAWINTIQHSVVQSASADSCTPAAGGFNTQMKAGESWTFTVPADKPKIWFYCNVSTHCQQGMKGVLTVSGVPDPNPSTSPGNPSTSPGDPPPNGLSPAKIAGITVASIVLLVGIVLGSLVYKKSQNGGNGNDGGNARGGGDIELLTMSSSSIVMPSFQYPDPSPHAESSAPFSEMTFSSRTTGESITSSLATSTDDSKMTVTLPAPASRSTVLSNRNRHNRLTGYRSGNIICHAEDKATSEDAKVKDLSDYDQFGWKYTRMSLDRYLASTRKLGSTKRILTRLPDCRPLLNILSTYLIIEQLKSSKVAENYRNSSEIIMKCAQAPPLLA</sequence>
<dbReference type="Gene3D" id="2.60.40.420">
    <property type="entry name" value="Cupredoxins - blue copper proteins"/>
    <property type="match status" value="1"/>
</dbReference>
<feature type="domain" description="Blue (type 1) copper" evidence="6">
    <location>
        <begin position="24"/>
        <end position="116"/>
    </location>
</feature>
<dbReference type="InterPro" id="IPR008972">
    <property type="entry name" value="Cupredoxin"/>
</dbReference>
<keyword evidence="2" id="KW-0186">Copper</keyword>
<dbReference type="CDD" id="cd00920">
    <property type="entry name" value="Cupredoxin"/>
    <property type="match status" value="1"/>
</dbReference>